<dbReference type="InterPro" id="IPR041049">
    <property type="entry name" value="DUF5615"/>
</dbReference>
<gene>
    <name evidence="2" type="ORF">ACFSSE_03135</name>
</gene>
<name>A0ABW5TQ23_9SPHI</name>
<feature type="domain" description="DUF5615" evidence="1">
    <location>
        <begin position="1"/>
        <end position="106"/>
    </location>
</feature>
<proteinExistence type="predicted"/>
<protein>
    <submittedName>
        <fullName evidence="2">DUF5615 family PIN-like protein</fullName>
    </submittedName>
</protein>
<dbReference type="EMBL" id="JBHULV010000008">
    <property type="protein sequence ID" value="MFD2730685.1"/>
    <property type="molecule type" value="Genomic_DNA"/>
</dbReference>
<evidence type="ECO:0000259" key="1">
    <source>
        <dbReference type="Pfam" id="PF18480"/>
    </source>
</evidence>
<dbReference type="Pfam" id="PF18480">
    <property type="entry name" value="DUF5615"/>
    <property type="match status" value="1"/>
</dbReference>
<organism evidence="2 3">
    <name type="scientific">Pedobacter alpinus</name>
    <dbReference type="NCBI Taxonomy" id="1590643"/>
    <lineage>
        <taxon>Bacteria</taxon>
        <taxon>Pseudomonadati</taxon>
        <taxon>Bacteroidota</taxon>
        <taxon>Sphingobacteriia</taxon>
        <taxon>Sphingobacteriales</taxon>
        <taxon>Sphingobacteriaceae</taxon>
        <taxon>Pedobacter</taxon>
    </lineage>
</organism>
<reference evidence="3" key="1">
    <citation type="journal article" date="2019" name="Int. J. Syst. Evol. Microbiol.">
        <title>The Global Catalogue of Microorganisms (GCM) 10K type strain sequencing project: providing services to taxonomists for standard genome sequencing and annotation.</title>
        <authorList>
            <consortium name="The Broad Institute Genomics Platform"/>
            <consortium name="The Broad Institute Genome Sequencing Center for Infectious Disease"/>
            <person name="Wu L."/>
            <person name="Ma J."/>
        </authorList>
    </citation>
    <scope>NUCLEOTIDE SEQUENCE [LARGE SCALE GENOMIC DNA]</scope>
    <source>
        <strain evidence="3">KCTC 42456</strain>
    </source>
</reference>
<sequence>MKLLFDQNISFRILNKIQTFYPNAHQVRELQLENKLDVEIWNFAKSEQFTIVTFDADFFEISNLKGHPPKIIWLRFGNTTTVNVAKVLLDKYQFIKDFIENQEYSELACLEID</sequence>
<comment type="caution">
    <text evidence="2">The sequence shown here is derived from an EMBL/GenBank/DDBJ whole genome shotgun (WGS) entry which is preliminary data.</text>
</comment>
<evidence type="ECO:0000313" key="2">
    <source>
        <dbReference type="EMBL" id="MFD2730685.1"/>
    </source>
</evidence>
<keyword evidence="3" id="KW-1185">Reference proteome</keyword>
<accession>A0ABW5TQ23</accession>
<dbReference type="RefSeq" id="WP_379040513.1">
    <property type="nucleotide sequence ID" value="NZ_JBHSKW010000005.1"/>
</dbReference>
<evidence type="ECO:0000313" key="3">
    <source>
        <dbReference type="Proteomes" id="UP001597546"/>
    </source>
</evidence>
<dbReference type="Proteomes" id="UP001597546">
    <property type="component" value="Unassembled WGS sequence"/>
</dbReference>